<evidence type="ECO:0000256" key="1">
    <source>
        <dbReference type="SAM" id="Coils"/>
    </source>
</evidence>
<reference evidence="3" key="1">
    <citation type="journal article" date="2020" name="Stud. Mycol.">
        <title>101 Dothideomycetes genomes: a test case for predicting lifestyles and emergence of pathogens.</title>
        <authorList>
            <person name="Haridas S."/>
            <person name="Albert R."/>
            <person name="Binder M."/>
            <person name="Bloem J."/>
            <person name="Labutti K."/>
            <person name="Salamov A."/>
            <person name="Andreopoulos B."/>
            <person name="Baker S."/>
            <person name="Barry K."/>
            <person name="Bills G."/>
            <person name="Bluhm B."/>
            <person name="Cannon C."/>
            <person name="Castanera R."/>
            <person name="Culley D."/>
            <person name="Daum C."/>
            <person name="Ezra D."/>
            <person name="Gonzalez J."/>
            <person name="Henrissat B."/>
            <person name="Kuo A."/>
            <person name="Liang C."/>
            <person name="Lipzen A."/>
            <person name="Lutzoni F."/>
            <person name="Magnuson J."/>
            <person name="Mondo S."/>
            <person name="Nolan M."/>
            <person name="Ohm R."/>
            <person name="Pangilinan J."/>
            <person name="Park H.-J."/>
            <person name="Ramirez L."/>
            <person name="Alfaro M."/>
            <person name="Sun H."/>
            <person name="Tritt A."/>
            <person name="Yoshinaga Y."/>
            <person name="Zwiers L.-H."/>
            <person name="Turgeon B."/>
            <person name="Goodwin S."/>
            <person name="Spatafora J."/>
            <person name="Crous P."/>
            <person name="Grigoriev I."/>
        </authorList>
    </citation>
    <scope>NUCLEOTIDE SEQUENCE</scope>
    <source>
        <strain evidence="3">CBS 113979</strain>
    </source>
</reference>
<feature type="compositionally biased region" description="Polar residues" evidence="2">
    <location>
        <begin position="67"/>
        <end position="87"/>
    </location>
</feature>
<dbReference type="Proteomes" id="UP000800041">
    <property type="component" value="Unassembled WGS sequence"/>
</dbReference>
<keyword evidence="4" id="KW-1185">Reference proteome</keyword>
<feature type="region of interest" description="Disordered" evidence="2">
    <location>
        <begin position="471"/>
        <end position="541"/>
    </location>
</feature>
<feature type="region of interest" description="Disordered" evidence="2">
    <location>
        <begin position="735"/>
        <end position="761"/>
    </location>
</feature>
<evidence type="ECO:0000313" key="4">
    <source>
        <dbReference type="Proteomes" id="UP000800041"/>
    </source>
</evidence>
<feature type="region of interest" description="Disordered" evidence="2">
    <location>
        <begin position="64"/>
        <end position="88"/>
    </location>
</feature>
<protein>
    <submittedName>
        <fullName evidence="3">Uncharacterized protein</fullName>
    </submittedName>
</protein>
<accession>A0A6G1H1M9</accession>
<keyword evidence="1" id="KW-0175">Coiled coil</keyword>
<feature type="compositionally biased region" description="Polar residues" evidence="2">
    <location>
        <begin position="253"/>
        <end position="263"/>
    </location>
</feature>
<feature type="compositionally biased region" description="Low complexity" evidence="2">
    <location>
        <begin position="520"/>
        <end position="529"/>
    </location>
</feature>
<feature type="compositionally biased region" description="Basic and acidic residues" evidence="2">
    <location>
        <begin position="749"/>
        <end position="761"/>
    </location>
</feature>
<feature type="region of interest" description="Disordered" evidence="2">
    <location>
        <begin position="425"/>
        <end position="450"/>
    </location>
</feature>
<dbReference type="EMBL" id="ML977154">
    <property type="protein sequence ID" value="KAF1986962.1"/>
    <property type="molecule type" value="Genomic_DNA"/>
</dbReference>
<feature type="compositionally biased region" description="Polar residues" evidence="2">
    <location>
        <begin position="738"/>
        <end position="747"/>
    </location>
</feature>
<sequence>MSNPLSPLSSKALNARTPDTALRFGSKSPIMSAVSAKVADVNKNNDDDTINWDEGASSPFVTELEQENATGKTSPVEQTPSRIQSPSKHALLDHTEEILLATPSLQTDKSRKFFDIHEDEPELDATPRVPSKKTSPAKSPKKTPVMEQIKMSPSKTSDKSSRNNSPVPTLDTENAPSLRDNEGLTITMKTMEENKNNYTTHHTVVEETDYFETEATSMTLAEDANIDDTCFSTFSEILNTDMTTFARLGQRSPTKNIFEQTPRMNPMVTPGTARRHQQSSPRSPSPTPRRPHTSASAKDDDTFLIDFTQQFESFSTSSTHSPGRGARASSPTKSRTESNLLSYMNNQRSPTKQTPLAKKTILNLLDFELPPAPTPRSIPSITIRELESLKSSYLSQISSLKATLSGREAEVDSLKKAVGDAERRVGEAQEMVRDERSKREHAEKEVDGWEKRDREFEQVLNTVKKEIIESEREKEELAERLKDAEKGREEAEQRASDAEARAAEAASKVVTAIPNDAGVSSADSMASSSQNGDQKGLYTAEQVQKQIDEKVHTLSTELHAIYKKKHVTKVAGLKKGFEAKTKERVAELEQRLEDLSRINEELRTVKDATLSGPITLPASAQDAAETKTKLESQAAQLEELKAKLAGLVQELQTMRAQQQGLLQELERERVEKGELVAAVDEMLLLQQDESTAAGAIEDFRKSVRGAGAGMPQVSGLVQPRKVGLGGQSRIAAPAGLNRSVSGGQSRIMSKIERMGGRNVEG</sequence>
<dbReference type="Pfam" id="PF12709">
    <property type="entry name" value="Fungal_TACC"/>
    <property type="match status" value="1"/>
</dbReference>
<feature type="coiled-coil region" evidence="1">
    <location>
        <begin position="578"/>
        <end position="671"/>
    </location>
</feature>
<organism evidence="3 4">
    <name type="scientific">Aulographum hederae CBS 113979</name>
    <dbReference type="NCBI Taxonomy" id="1176131"/>
    <lineage>
        <taxon>Eukaryota</taxon>
        <taxon>Fungi</taxon>
        <taxon>Dikarya</taxon>
        <taxon>Ascomycota</taxon>
        <taxon>Pezizomycotina</taxon>
        <taxon>Dothideomycetes</taxon>
        <taxon>Pleosporomycetidae</taxon>
        <taxon>Aulographales</taxon>
        <taxon>Aulographaceae</taxon>
    </lineage>
</organism>
<proteinExistence type="predicted"/>
<dbReference type="AlphaFoldDB" id="A0A6G1H1M9"/>
<evidence type="ECO:0000313" key="3">
    <source>
        <dbReference type="EMBL" id="KAF1986962.1"/>
    </source>
</evidence>
<feature type="compositionally biased region" description="Polar residues" evidence="2">
    <location>
        <begin position="162"/>
        <end position="175"/>
    </location>
</feature>
<dbReference type="InterPro" id="IPR024312">
    <property type="entry name" value="TACC_fungi"/>
</dbReference>
<feature type="region of interest" description="Disordered" evidence="2">
    <location>
        <begin position="119"/>
        <end position="181"/>
    </location>
</feature>
<feature type="compositionally biased region" description="Polar residues" evidence="2">
    <location>
        <begin position="329"/>
        <end position="339"/>
    </location>
</feature>
<evidence type="ECO:0000256" key="2">
    <source>
        <dbReference type="SAM" id="MobiDB-lite"/>
    </source>
</evidence>
<feature type="compositionally biased region" description="Basic and acidic residues" evidence="2">
    <location>
        <begin position="471"/>
        <end position="502"/>
    </location>
</feature>
<name>A0A6G1H1M9_9PEZI</name>
<feature type="region of interest" description="Disordered" evidence="2">
    <location>
        <begin position="253"/>
        <end position="301"/>
    </location>
</feature>
<gene>
    <name evidence="3" type="ORF">K402DRAFT_453852</name>
</gene>
<dbReference type="SUPFAM" id="SSF57997">
    <property type="entry name" value="Tropomyosin"/>
    <property type="match status" value="1"/>
</dbReference>
<dbReference type="OrthoDB" id="5367584at2759"/>
<feature type="region of interest" description="Disordered" evidence="2">
    <location>
        <begin position="313"/>
        <end position="339"/>
    </location>
</feature>